<evidence type="ECO:0000313" key="4">
    <source>
        <dbReference type="EMBL" id="CAB5074252.1"/>
    </source>
</evidence>
<accession>A0A6J7V9P3</accession>
<protein>
    <submittedName>
        <fullName evidence="4">Unannotated protein</fullName>
    </submittedName>
</protein>
<evidence type="ECO:0000313" key="3">
    <source>
        <dbReference type="EMBL" id="CAB4978436.1"/>
    </source>
</evidence>
<organism evidence="4">
    <name type="scientific">freshwater metagenome</name>
    <dbReference type="NCBI Taxonomy" id="449393"/>
    <lineage>
        <taxon>unclassified sequences</taxon>
        <taxon>metagenomes</taxon>
        <taxon>ecological metagenomes</taxon>
    </lineage>
</organism>
<evidence type="ECO:0000313" key="2">
    <source>
        <dbReference type="EMBL" id="CAB4935708.1"/>
    </source>
</evidence>
<dbReference type="EMBL" id="CAFBNH010000001">
    <property type="protein sequence ID" value="CAB4935708.1"/>
    <property type="molecule type" value="Genomic_DNA"/>
</dbReference>
<dbReference type="EMBL" id="CAFBQX010000006">
    <property type="protein sequence ID" value="CAB5074252.1"/>
    <property type="molecule type" value="Genomic_DNA"/>
</dbReference>
<name>A0A6J7V9P3_9ZZZZ</name>
<gene>
    <name evidence="1" type="ORF">UFOPK2936_01396</name>
    <name evidence="2" type="ORF">UFOPK3779_00174</name>
    <name evidence="3" type="ORF">UFOPK3913_00968</name>
    <name evidence="4" type="ORF">UFOPK4403_01068</name>
</gene>
<reference evidence="4" key="1">
    <citation type="submission" date="2020-05" db="EMBL/GenBank/DDBJ databases">
        <authorList>
            <person name="Chiriac C."/>
            <person name="Salcher M."/>
            <person name="Ghai R."/>
            <person name="Kavagutti S V."/>
        </authorList>
    </citation>
    <scope>NUCLEOTIDE SEQUENCE</scope>
</reference>
<proteinExistence type="predicted"/>
<evidence type="ECO:0000313" key="1">
    <source>
        <dbReference type="EMBL" id="CAB4787509.1"/>
    </source>
</evidence>
<dbReference type="AlphaFoldDB" id="A0A6J7V9P3"/>
<sequence length="55" mass="6231">MSLEITVIRNFGGLACGCEPSKVWGFTKIPRLVTMVAWRADVNLRRYGDLQKYLG</sequence>
<dbReference type="EMBL" id="CAFBOC010000009">
    <property type="protein sequence ID" value="CAB4978436.1"/>
    <property type="molecule type" value="Genomic_DNA"/>
</dbReference>
<dbReference type="EMBL" id="CAEZZW010000009">
    <property type="protein sequence ID" value="CAB4787509.1"/>
    <property type="molecule type" value="Genomic_DNA"/>
</dbReference>